<dbReference type="Gene3D" id="3.40.190.10">
    <property type="entry name" value="Periplasmic binding protein-like II"/>
    <property type="match status" value="2"/>
</dbReference>
<dbReference type="GO" id="GO:0030288">
    <property type="term" value="C:outer membrane-bounded periplasmic space"/>
    <property type="evidence" value="ECO:0007669"/>
    <property type="project" value="TreeGrafter"/>
</dbReference>
<dbReference type="PANTHER" id="PTHR30632:SF17">
    <property type="entry name" value="MOLYBDATE-BINDING PROTEIN MODA"/>
    <property type="match status" value="1"/>
</dbReference>
<dbReference type="Pfam" id="PF13531">
    <property type="entry name" value="SBP_bac_11"/>
    <property type="match status" value="1"/>
</dbReference>
<dbReference type="Proteomes" id="UP000302163">
    <property type="component" value="Chromosome"/>
</dbReference>
<keyword evidence="2" id="KW-1185">Reference proteome</keyword>
<proteinExistence type="predicted"/>
<protein>
    <submittedName>
        <fullName evidence="1">Molybdate ABC transporter substrate-binding protein</fullName>
    </submittedName>
</protein>
<dbReference type="SUPFAM" id="SSF53850">
    <property type="entry name" value="Periplasmic binding protein-like II"/>
    <property type="match status" value="1"/>
</dbReference>
<dbReference type="OrthoDB" id="9785015at2"/>
<dbReference type="InterPro" id="IPR050682">
    <property type="entry name" value="ModA/WtpA"/>
</dbReference>
<reference evidence="1 2" key="1">
    <citation type="submission" date="2019-05" db="EMBL/GenBank/DDBJ databases">
        <title>Complete genome sequence of Izhakiella calystegiae KSNA2, an endophyte isolated from beach morning glory (Calystegia soldanella).</title>
        <authorList>
            <person name="Jiang L."/>
            <person name="Jeong J.C."/>
            <person name="Kim C.Y."/>
            <person name="Kim D.H."/>
            <person name="Kim S.W."/>
            <person name="Lee j."/>
        </authorList>
    </citation>
    <scope>NUCLEOTIDE SEQUENCE [LARGE SCALE GENOMIC DNA]</scope>
    <source>
        <strain evidence="1 2">KSNA2</strain>
    </source>
</reference>
<evidence type="ECO:0000313" key="1">
    <source>
        <dbReference type="EMBL" id="QCT19595.1"/>
    </source>
</evidence>
<dbReference type="AlphaFoldDB" id="A0A4P8YG00"/>
<dbReference type="GO" id="GO:0015689">
    <property type="term" value="P:molybdate ion transport"/>
    <property type="evidence" value="ECO:0007669"/>
    <property type="project" value="TreeGrafter"/>
</dbReference>
<name>A0A4P8YG00_9ENTR</name>
<evidence type="ECO:0000313" key="2">
    <source>
        <dbReference type="Proteomes" id="UP000302163"/>
    </source>
</evidence>
<sequence length="245" mass="26040">MTHFFLRFLLLALLVSPLYGAELHLYAGAGLRKPVEAVVSRFEQETGNRVLVEYGGSGQILARYRLTGKGDLFLAGSAAYINELRGNAIASFPVARHIPVVAVRKDRAEGIHSLQDLAASSLTLGMGDASAIALGKSGEQLLDASGTGDALRSRVVVRTATIKQLVIYLLNGDVDAAILGRSDALKHRDRLVILPSPSGGPEEVATLTLLSSSADPRLARQLAERFVSPQGRQAFLDAGFLAPAQ</sequence>
<dbReference type="RefSeq" id="WP_138095477.1">
    <property type="nucleotide sequence ID" value="NZ_CP040428.1"/>
</dbReference>
<dbReference type="EMBL" id="CP040428">
    <property type="protein sequence ID" value="QCT19595.1"/>
    <property type="molecule type" value="Genomic_DNA"/>
</dbReference>
<organism evidence="1 2">
    <name type="scientific">Jejubacter calystegiae</name>
    <dbReference type="NCBI Taxonomy" id="2579935"/>
    <lineage>
        <taxon>Bacteria</taxon>
        <taxon>Pseudomonadati</taxon>
        <taxon>Pseudomonadota</taxon>
        <taxon>Gammaproteobacteria</taxon>
        <taxon>Enterobacterales</taxon>
        <taxon>Enterobacteriaceae</taxon>
        <taxon>Jejubacter</taxon>
    </lineage>
</organism>
<accession>A0A4P8YG00</accession>
<dbReference type="GO" id="GO:0030973">
    <property type="term" value="F:molybdate ion binding"/>
    <property type="evidence" value="ECO:0007669"/>
    <property type="project" value="TreeGrafter"/>
</dbReference>
<dbReference type="PANTHER" id="PTHR30632">
    <property type="entry name" value="MOLYBDATE-BINDING PERIPLASMIC PROTEIN"/>
    <property type="match status" value="1"/>
</dbReference>
<dbReference type="KEGG" id="izh:FEM41_07975"/>
<gene>
    <name evidence="1" type="ORF">FEM41_07975</name>
</gene>